<sequence>MKADRETNRLPLRAGAMLLLAVAVVFIGLGWHHAATSGDDDGGTSTAQSPTTSEAATPPASTPGGESESASPSSTTAADTADVGSMCVLNAGTVTGLAGDVSDKLKEAGFDVSGAENLSTGSISENTVFYDEGQEEAAKKVADAVPGGASTDPRPAVFTRCEGELAVIVVTQ</sequence>
<keyword evidence="2" id="KW-1133">Transmembrane helix</keyword>
<dbReference type="RefSeq" id="WP_236997872.1">
    <property type="nucleotide sequence ID" value="NZ_JAKKOR010000007.1"/>
</dbReference>
<keyword evidence="2" id="KW-0472">Membrane</keyword>
<keyword evidence="5" id="KW-1185">Reference proteome</keyword>
<reference evidence="4 5" key="1">
    <citation type="submission" date="2022-01" db="EMBL/GenBank/DDBJ databases">
        <authorList>
            <person name="Huang Y."/>
        </authorList>
    </citation>
    <scope>NUCLEOTIDE SEQUENCE [LARGE SCALE GENOMIC DNA]</scope>
    <source>
        <strain evidence="4 5">HY366</strain>
    </source>
</reference>
<dbReference type="Pfam" id="PF13399">
    <property type="entry name" value="LytR_C"/>
    <property type="match status" value="1"/>
</dbReference>
<dbReference type="InterPro" id="IPR027381">
    <property type="entry name" value="LytR/CpsA/Psr_C"/>
</dbReference>
<proteinExistence type="predicted"/>
<evidence type="ECO:0000256" key="2">
    <source>
        <dbReference type="SAM" id="Phobius"/>
    </source>
</evidence>
<feature type="domain" description="LytR/CpsA/Psr regulator C-terminal" evidence="3">
    <location>
        <begin position="88"/>
        <end position="167"/>
    </location>
</feature>
<evidence type="ECO:0000256" key="1">
    <source>
        <dbReference type="SAM" id="MobiDB-lite"/>
    </source>
</evidence>
<name>A0ABS9ISU1_9ACTN</name>
<feature type="region of interest" description="Disordered" evidence="1">
    <location>
        <begin position="37"/>
        <end position="79"/>
    </location>
</feature>
<evidence type="ECO:0000313" key="5">
    <source>
        <dbReference type="Proteomes" id="UP001200110"/>
    </source>
</evidence>
<protein>
    <submittedName>
        <fullName evidence="4">LytR C-terminal domain-containing protein</fullName>
    </submittedName>
</protein>
<feature type="transmembrane region" description="Helical" evidence="2">
    <location>
        <begin position="12"/>
        <end position="31"/>
    </location>
</feature>
<keyword evidence="2" id="KW-0812">Transmembrane</keyword>
<comment type="caution">
    <text evidence="4">The sequence shown here is derived from an EMBL/GenBank/DDBJ whole genome shotgun (WGS) entry which is preliminary data.</text>
</comment>
<dbReference type="Proteomes" id="UP001200110">
    <property type="component" value="Unassembled WGS sequence"/>
</dbReference>
<dbReference type="Gene3D" id="3.30.70.2390">
    <property type="match status" value="1"/>
</dbReference>
<feature type="compositionally biased region" description="Low complexity" evidence="1">
    <location>
        <begin position="44"/>
        <end position="79"/>
    </location>
</feature>
<dbReference type="EMBL" id="JAKKOR010000007">
    <property type="protein sequence ID" value="MCF8588630.1"/>
    <property type="molecule type" value="Genomic_DNA"/>
</dbReference>
<organism evidence="4 5">
    <name type="scientific">Gordonia liuliyuniae</name>
    <dbReference type="NCBI Taxonomy" id="2911517"/>
    <lineage>
        <taxon>Bacteria</taxon>
        <taxon>Bacillati</taxon>
        <taxon>Actinomycetota</taxon>
        <taxon>Actinomycetes</taxon>
        <taxon>Mycobacteriales</taxon>
        <taxon>Gordoniaceae</taxon>
        <taxon>Gordonia</taxon>
    </lineage>
</organism>
<evidence type="ECO:0000313" key="4">
    <source>
        <dbReference type="EMBL" id="MCF8588630.1"/>
    </source>
</evidence>
<gene>
    <name evidence="4" type="ORF">L5G33_09150</name>
</gene>
<evidence type="ECO:0000259" key="3">
    <source>
        <dbReference type="Pfam" id="PF13399"/>
    </source>
</evidence>
<accession>A0ABS9ISU1</accession>